<evidence type="ECO:0000313" key="10">
    <source>
        <dbReference type="EMBL" id="CAK9233630.1"/>
    </source>
</evidence>
<keyword evidence="11" id="KW-1185">Reference proteome</keyword>
<comment type="subcellular location">
    <subcellularLocation>
        <location evidence="1">Mitochondrion outer membrane</location>
        <topology evidence="1">Single-pass membrane protein</topology>
    </subcellularLocation>
</comment>
<dbReference type="Pfam" id="PF14853">
    <property type="entry name" value="Fis1_TPR_C"/>
    <property type="match status" value="1"/>
</dbReference>
<comment type="similarity">
    <text evidence="2 8">Belongs to the FIS1 family.</text>
</comment>
<gene>
    <name evidence="10" type="ORF">CSSPTR1EN2_LOCUS21582</name>
</gene>
<dbReference type="Proteomes" id="UP001497512">
    <property type="component" value="Chromosome 8"/>
</dbReference>
<keyword evidence="4 8" id="KW-1000">Mitochondrion outer membrane</keyword>
<dbReference type="InterPro" id="IPR028058">
    <property type="entry name" value="Fis1_TPR_N"/>
</dbReference>
<keyword evidence="5 9" id="KW-1133">Transmembrane helix</keyword>
<sequence>MAAAFFNDLSNKIGSIFGTGDSLPWTDAEMISSCEQEAYGEKSGMSKGDNSDSIMRLIWALVHSQNPSDVQRGIAMLEASLRGQGVEMERREVLYMLAVGQYRTGEYVRSRQLLDQALQIAPNFRQAATLKSLVEDKIAKDGLVGVGLAAAAAGVVASGIAAIVLGSRRR</sequence>
<keyword evidence="7 8" id="KW-0472">Membrane</keyword>
<dbReference type="PANTHER" id="PTHR13247">
    <property type="entry name" value="TETRATRICOPEPTIDE REPEAT PROTEIN 11 TPR REPEAT PROTEIN 11"/>
    <property type="match status" value="1"/>
</dbReference>
<dbReference type="InterPro" id="IPR033745">
    <property type="entry name" value="Fis1_cytosol"/>
</dbReference>
<accession>A0ABP0V0Q2</accession>
<protein>
    <recommendedName>
        <fullName evidence="8">Mitochondrial fission 1 protein</fullName>
    </recommendedName>
</protein>
<dbReference type="EMBL" id="OZ019900">
    <property type="protein sequence ID" value="CAK9233630.1"/>
    <property type="molecule type" value="Genomic_DNA"/>
</dbReference>
<comment type="domain">
    <text evidence="8">The C-terminus is necessary for mitochondrial or peroxisomal targeting, while the N-terminus is necessary for mitochondrial or peroxisomal fission.</text>
</comment>
<evidence type="ECO:0000313" key="11">
    <source>
        <dbReference type="Proteomes" id="UP001497512"/>
    </source>
</evidence>
<organism evidence="10 11">
    <name type="scientific">Sphagnum troendelagicum</name>
    <dbReference type="NCBI Taxonomy" id="128251"/>
    <lineage>
        <taxon>Eukaryota</taxon>
        <taxon>Viridiplantae</taxon>
        <taxon>Streptophyta</taxon>
        <taxon>Embryophyta</taxon>
        <taxon>Bryophyta</taxon>
        <taxon>Sphagnophytina</taxon>
        <taxon>Sphagnopsida</taxon>
        <taxon>Sphagnales</taxon>
        <taxon>Sphagnaceae</taxon>
        <taxon>Sphagnum</taxon>
    </lineage>
</organism>
<dbReference type="InterPro" id="IPR011990">
    <property type="entry name" value="TPR-like_helical_dom_sf"/>
</dbReference>
<proteinExistence type="inferred from homology"/>
<evidence type="ECO:0000256" key="5">
    <source>
        <dbReference type="ARBA" id="ARBA00022989"/>
    </source>
</evidence>
<dbReference type="PANTHER" id="PTHR13247:SF0">
    <property type="entry name" value="MITOCHONDRIAL FISSION 1 PROTEIN"/>
    <property type="match status" value="1"/>
</dbReference>
<dbReference type="CDD" id="cd12212">
    <property type="entry name" value="Fis1"/>
    <property type="match status" value="1"/>
</dbReference>
<dbReference type="Gene3D" id="1.25.40.10">
    <property type="entry name" value="Tetratricopeptide repeat domain"/>
    <property type="match status" value="1"/>
</dbReference>
<evidence type="ECO:0000256" key="4">
    <source>
        <dbReference type="ARBA" id="ARBA00022787"/>
    </source>
</evidence>
<evidence type="ECO:0000256" key="9">
    <source>
        <dbReference type="SAM" id="Phobius"/>
    </source>
</evidence>
<evidence type="ECO:0000256" key="1">
    <source>
        <dbReference type="ARBA" id="ARBA00004572"/>
    </source>
</evidence>
<dbReference type="Pfam" id="PF14852">
    <property type="entry name" value="Fis1_TPR_N"/>
    <property type="match status" value="1"/>
</dbReference>
<dbReference type="PIRSF" id="PIRSF008835">
    <property type="entry name" value="TPR_repeat_11_Fis1"/>
    <property type="match status" value="1"/>
</dbReference>
<evidence type="ECO:0000256" key="8">
    <source>
        <dbReference type="PIRNR" id="PIRNR008835"/>
    </source>
</evidence>
<keyword evidence="6 8" id="KW-0496">Mitochondrion</keyword>
<keyword evidence="3 9" id="KW-0812">Transmembrane</keyword>
<evidence type="ECO:0000256" key="3">
    <source>
        <dbReference type="ARBA" id="ARBA00022692"/>
    </source>
</evidence>
<dbReference type="InterPro" id="IPR016543">
    <property type="entry name" value="Fis1"/>
</dbReference>
<evidence type="ECO:0000256" key="7">
    <source>
        <dbReference type="ARBA" id="ARBA00023136"/>
    </source>
</evidence>
<dbReference type="SUPFAM" id="SSF48452">
    <property type="entry name" value="TPR-like"/>
    <property type="match status" value="1"/>
</dbReference>
<feature type="transmembrane region" description="Helical" evidence="9">
    <location>
        <begin position="142"/>
        <end position="165"/>
    </location>
</feature>
<dbReference type="InterPro" id="IPR028061">
    <property type="entry name" value="Fis1_TPR_C"/>
</dbReference>
<evidence type="ECO:0000256" key="2">
    <source>
        <dbReference type="ARBA" id="ARBA00008937"/>
    </source>
</evidence>
<comment type="function">
    <text evidence="8">Component of the peroxisomal and mitochondrial division machineries. Plays a role in promoting the fission of mitochondria and peroxisomes.</text>
</comment>
<reference evidence="10" key="1">
    <citation type="submission" date="2024-02" db="EMBL/GenBank/DDBJ databases">
        <authorList>
            <consortium name="ELIXIR-Norway"/>
            <consortium name="Elixir Norway"/>
        </authorList>
    </citation>
    <scope>NUCLEOTIDE SEQUENCE</scope>
</reference>
<name>A0ABP0V0Q2_9BRYO</name>
<evidence type="ECO:0000256" key="6">
    <source>
        <dbReference type="ARBA" id="ARBA00023128"/>
    </source>
</evidence>